<evidence type="ECO:0000256" key="1">
    <source>
        <dbReference type="ARBA" id="ARBA00022729"/>
    </source>
</evidence>
<organism evidence="6 7">
    <name type="scientific">Glossina austeni</name>
    <name type="common">Savannah tsetse fly</name>
    <dbReference type="NCBI Taxonomy" id="7395"/>
    <lineage>
        <taxon>Eukaryota</taxon>
        <taxon>Metazoa</taxon>
        <taxon>Ecdysozoa</taxon>
        <taxon>Arthropoda</taxon>
        <taxon>Hexapoda</taxon>
        <taxon>Insecta</taxon>
        <taxon>Pterygota</taxon>
        <taxon>Neoptera</taxon>
        <taxon>Endopterygota</taxon>
        <taxon>Diptera</taxon>
        <taxon>Brachycera</taxon>
        <taxon>Muscomorpha</taxon>
        <taxon>Hippoboscoidea</taxon>
        <taxon>Glossinidae</taxon>
        <taxon>Glossina</taxon>
    </lineage>
</organism>
<feature type="transmembrane region" description="Helical" evidence="4">
    <location>
        <begin position="160"/>
        <end position="182"/>
    </location>
</feature>
<evidence type="ECO:0000259" key="5">
    <source>
        <dbReference type="Pfam" id="PF13525"/>
    </source>
</evidence>
<dbReference type="HAMAP" id="MF_00922">
    <property type="entry name" value="OM_assembly_BamD"/>
    <property type="match status" value="1"/>
</dbReference>
<accession>A0A1A9VKB4</accession>
<dbReference type="SUPFAM" id="SSF48452">
    <property type="entry name" value="TPR-like"/>
    <property type="match status" value="1"/>
</dbReference>
<keyword evidence="1" id="KW-0732">Signal</keyword>
<dbReference type="InterPro" id="IPR011990">
    <property type="entry name" value="TPR-like_helical_dom_sf"/>
</dbReference>
<keyword evidence="3" id="KW-0998">Cell outer membrane</keyword>
<keyword evidence="2 4" id="KW-0472">Membrane</keyword>
<feature type="transmembrane region" description="Helical" evidence="4">
    <location>
        <begin position="113"/>
        <end position="131"/>
    </location>
</feature>
<feature type="transmembrane region" description="Helical" evidence="4">
    <location>
        <begin position="188"/>
        <end position="209"/>
    </location>
</feature>
<evidence type="ECO:0000256" key="2">
    <source>
        <dbReference type="ARBA" id="ARBA00023136"/>
    </source>
</evidence>
<feature type="transmembrane region" description="Helical" evidence="4">
    <location>
        <begin position="83"/>
        <end position="101"/>
    </location>
</feature>
<dbReference type="InterPro" id="IPR017689">
    <property type="entry name" value="BamD"/>
</dbReference>
<dbReference type="InterPro" id="IPR039565">
    <property type="entry name" value="BamD-like"/>
</dbReference>
<keyword evidence="7" id="KW-1185">Reference proteome</keyword>
<dbReference type="EnsemblMetazoa" id="GAUT039712-RA">
    <property type="protein sequence ID" value="GAUT039712-PA"/>
    <property type="gene ID" value="GAUT039712"/>
</dbReference>
<dbReference type="AlphaFoldDB" id="A0A1A9VKB4"/>
<keyword evidence="4" id="KW-1133">Transmembrane helix</keyword>
<dbReference type="Pfam" id="PF13525">
    <property type="entry name" value="YfiO"/>
    <property type="match status" value="1"/>
</dbReference>
<name>A0A1A9VKB4_GLOAU</name>
<dbReference type="VEuPathDB" id="VectorBase:GAUT039712"/>
<dbReference type="Gene3D" id="1.25.40.10">
    <property type="entry name" value="Tetratricopeptide repeat domain"/>
    <property type="match status" value="1"/>
</dbReference>
<reference evidence="6" key="1">
    <citation type="submission" date="2020-05" db="UniProtKB">
        <authorList>
            <consortium name="EnsemblMetazoa"/>
        </authorList>
    </citation>
    <scope>IDENTIFICATION</scope>
    <source>
        <strain evidence="6">TTRI</strain>
    </source>
</reference>
<proteinExistence type="inferred from homology"/>
<evidence type="ECO:0000313" key="7">
    <source>
        <dbReference type="Proteomes" id="UP000078200"/>
    </source>
</evidence>
<evidence type="ECO:0000256" key="3">
    <source>
        <dbReference type="ARBA" id="ARBA00023237"/>
    </source>
</evidence>
<feature type="transmembrane region" description="Helical" evidence="4">
    <location>
        <begin position="20"/>
        <end position="49"/>
    </location>
</feature>
<dbReference type="NCBIfam" id="TIGR03302">
    <property type="entry name" value="OM_YfiO"/>
    <property type="match status" value="1"/>
</dbReference>
<feature type="domain" description="Outer membrane lipoprotein BamD-like" evidence="5">
    <location>
        <begin position="260"/>
        <end position="453"/>
    </location>
</feature>
<evidence type="ECO:0000256" key="4">
    <source>
        <dbReference type="SAM" id="Phobius"/>
    </source>
</evidence>
<dbReference type="Proteomes" id="UP000078200">
    <property type="component" value="Unassembled WGS sequence"/>
</dbReference>
<evidence type="ECO:0000313" key="6">
    <source>
        <dbReference type="EnsemblMetazoa" id="GAUT039712-PA"/>
    </source>
</evidence>
<protein>
    <recommendedName>
        <fullName evidence="5">Outer membrane lipoprotein BamD-like domain-containing protein</fullName>
    </recommendedName>
</protein>
<feature type="transmembrane region" description="Helical" evidence="4">
    <location>
        <begin position="235"/>
        <end position="256"/>
    </location>
</feature>
<sequence>MVPFALFMAIELEKTCSDQVLLGVISGALSHTILPFMVLSLICTLYLIYNNRKIAQKERELENIENGEEVKKKEHNISDIGQCLIYIEAITTALVIVGMIMGETSSLEAAEDAILFLANAIAFLATLASYIGEHEKNKKKETEKSNLDEKSSKKTSNMSVAGLALAGSSIFLIRRIMLMALASSLNPAVGPTLGLIGIALFMVVQILTIRSYSKTLKDPKVEGQGLYFILIEKNLMYKTLITCFIFLICSFTQSYANDLEKTETELYEEAVELFDQKKYKQAIRAFQKIEDLYPFSYWARKAKLLSGVSHYNMGNYSSAASDMDDYIYVYSNGEDLPYVYYLRVLSCYMQINKVQLGQQTAYKTLELATEYINLFPDSEYIDEIKEKAKLITEHISTKEYSIGEFYLRRGEYLAAIKRFQNIASYKDSKYFSKSINYLIAAHSALGLDLEAEQYESMLLAENLQDAKPEA</sequence>
<keyword evidence="4" id="KW-0812">Transmembrane</keyword>